<dbReference type="Gene3D" id="1.10.1220.10">
    <property type="entry name" value="Met repressor-like"/>
    <property type="match status" value="1"/>
</dbReference>
<dbReference type="InterPro" id="IPR053853">
    <property type="entry name" value="FitA-like_RHH"/>
</dbReference>
<comment type="caution">
    <text evidence="3">The sequence shown here is derived from an EMBL/GenBank/DDBJ whole genome shotgun (WGS) entry which is preliminary data.</text>
</comment>
<accession>A0A370KHM2</accession>
<evidence type="ECO:0000313" key="4">
    <source>
        <dbReference type="Proteomes" id="UP000254939"/>
    </source>
</evidence>
<dbReference type="Pfam" id="PF22513">
    <property type="entry name" value="FitA-like_RHH"/>
    <property type="match status" value="1"/>
</dbReference>
<evidence type="ECO:0000313" key="3">
    <source>
        <dbReference type="EMBL" id="RDJ04518.1"/>
    </source>
</evidence>
<dbReference type="AlphaFoldDB" id="A0A370KHM2"/>
<gene>
    <name evidence="3" type="ORF">B5K06_27175</name>
</gene>
<dbReference type="OrthoDB" id="2389872at2"/>
<sequence length="85" mass="9389">MASVTVRNLPDEVHRALRVRAAMHGRSTEAEIRDILEAIVRPPERVKLGSLLASIARDAGGLTDAEAEHFNQLRDKTPAEPMSFE</sequence>
<feature type="region of interest" description="Disordered" evidence="1">
    <location>
        <begin position="66"/>
        <end position="85"/>
    </location>
</feature>
<protein>
    <submittedName>
        <fullName evidence="3">Plasmid stability protein stbC</fullName>
    </submittedName>
</protein>
<proteinExistence type="predicted"/>
<feature type="domain" description="Antitoxin FitA-like ribbon-helix-helix" evidence="2">
    <location>
        <begin position="2"/>
        <end position="39"/>
    </location>
</feature>
<organism evidence="3 4">
    <name type="scientific">Rhizobium grahamii</name>
    <dbReference type="NCBI Taxonomy" id="1120045"/>
    <lineage>
        <taxon>Bacteria</taxon>
        <taxon>Pseudomonadati</taxon>
        <taxon>Pseudomonadota</taxon>
        <taxon>Alphaproteobacteria</taxon>
        <taxon>Hyphomicrobiales</taxon>
        <taxon>Rhizobiaceae</taxon>
        <taxon>Rhizobium/Agrobacterium group</taxon>
        <taxon>Rhizobium</taxon>
    </lineage>
</organism>
<evidence type="ECO:0000259" key="2">
    <source>
        <dbReference type="Pfam" id="PF22513"/>
    </source>
</evidence>
<dbReference type="EMBL" id="NAAC01000038">
    <property type="protein sequence ID" value="RDJ04518.1"/>
    <property type="molecule type" value="Genomic_DNA"/>
</dbReference>
<feature type="compositionally biased region" description="Basic and acidic residues" evidence="1">
    <location>
        <begin position="66"/>
        <end position="78"/>
    </location>
</feature>
<evidence type="ECO:0000256" key="1">
    <source>
        <dbReference type="SAM" id="MobiDB-lite"/>
    </source>
</evidence>
<dbReference type="Proteomes" id="UP000254939">
    <property type="component" value="Unassembled WGS sequence"/>
</dbReference>
<dbReference type="RefSeq" id="WP_114715228.1">
    <property type="nucleotide sequence ID" value="NZ_KZ857267.1"/>
</dbReference>
<dbReference type="InterPro" id="IPR010985">
    <property type="entry name" value="Ribbon_hlx_hlx"/>
</dbReference>
<name>A0A370KHM2_9HYPH</name>
<dbReference type="GO" id="GO:0006355">
    <property type="term" value="P:regulation of DNA-templated transcription"/>
    <property type="evidence" value="ECO:0007669"/>
    <property type="project" value="InterPro"/>
</dbReference>
<dbReference type="SUPFAM" id="SSF47598">
    <property type="entry name" value="Ribbon-helix-helix"/>
    <property type="match status" value="1"/>
</dbReference>
<reference evidence="3 4" key="1">
    <citation type="submission" date="2017-03" db="EMBL/GenBank/DDBJ databases">
        <title>Genome analysis of Rhizobial strains effectives or ineffectives for nitrogen fixation isolated from bean seeds.</title>
        <authorList>
            <person name="Peralta H."/>
            <person name="Aguilar-Vera A."/>
            <person name="Mora Y."/>
            <person name="Vargas-Lagunas C."/>
            <person name="Girard L."/>
            <person name="Mora J."/>
        </authorList>
    </citation>
    <scope>NUCLEOTIDE SEQUENCE [LARGE SCALE GENOMIC DNA]</scope>
    <source>
        <strain evidence="3 4">CCGM3</strain>
    </source>
</reference>
<dbReference type="InterPro" id="IPR013321">
    <property type="entry name" value="Arc_rbn_hlx_hlx"/>
</dbReference>